<dbReference type="AlphaFoldDB" id="A0A0D7ARS5"/>
<name>A0A0D7ARS5_9AGAR</name>
<dbReference type="Proteomes" id="UP000054007">
    <property type="component" value="Unassembled WGS sequence"/>
</dbReference>
<proteinExistence type="predicted"/>
<organism evidence="1 2">
    <name type="scientific">Cylindrobasidium torrendii FP15055 ss-10</name>
    <dbReference type="NCBI Taxonomy" id="1314674"/>
    <lineage>
        <taxon>Eukaryota</taxon>
        <taxon>Fungi</taxon>
        <taxon>Dikarya</taxon>
        <taxon>Basidiomycota</taxon>
        <taxon>Agaricomycotina</taxon>
        <taxon>Agaricomycetes</taxon>
        <taxon>Agaricomycetidae</taxon>
        <taxon>Agaricales</taxon>
        <taxon>Marasmiineae</taxon>
        <taxon>Physalacriaceae</taxon>
        <taxon>Cylindrobasidium</taxon>
    </lineage>
</organism>
<gene>
    <name evidence="1" type="ORF">CYLTODRAFT_495470</name>
</gene>
<dbReference type="OrthoDB" id="3254429at2759"/>
<sequence>MSDNDSVVFYDSDGGTEPSSVYQSPCASVDSVDILLADERYDAILRNLRITFDVGVQTVETRDAEGGVEAQPDDRIYRPGPEDTTVYDIQGAGTSANWSTASSSQRQGLTVVATTKRQKVRKNHAWPFIVVLVGLPPGVYSSENAREHYSGVSNSIYQGFPDNTSARAAWTEAVRRDLVGTHDGGLPLSPRLQPINIAADPPLPSPLSLPGIYRRFYCVYRGRLPGLYDSSLESAIARGGRRGESHESFIDFRTSCIKLAESIIRREAAVV</sequence>
<evidence type="ECO:0000313" key="1">
    <source>
        <dbReference type="EMBL" id="KIY60917.1"/>
    </source>
</evidence>
<reference evidence="1 2" key="1">
    <citation type="journal article" date="2015" name="Fungal Genet. Biol.">
        <title>Evolution of novel wood decay mechanisms in Agaricales revealed by the genome sequences of Fistulina hepatica and Cylindrobasidium torrendii.</title>
        <authorList>
            <person name="Floudas D."/>
            <person name="Held B.W."/>
            <person name="Riley R."/>
            <person name="Nagy L.G."/>
            <person name="Koehler G."/>
            <person name="Ransdell A.S."/>
            <person name="Younus H."/>
            <person name="Chow J."/>
            <person name="Chiniquy J."/>
            <person name="Lipzen A."/>
            <person name="Tritt A."/>
            <person name="Sun H."/>
            <person name="Haridas S."/>
            <person name="LaButti K."/>
            <person name="Ohm R.A."/>
            <person name="Kues U."/>
            <person name="Blanchette R.A."/>
            <person name="Grigoriev I.V."/>
            <person name="Minto R.E."/>
            <person name="Hibbett D.S."/>
        </authorList>
    </citation>
    <scope>NUCLEOTIDE SEQUENCE [LARGE SCALE GENOMIC DNA]</scope>
    <source>
        <strain evidence="1 2">FP15055 ss-10</strain>
    </source>
</reference>
<keyword evidence="2" id="KW-1185">Reference proteome</keyword>
<accession>A0A0D7ARS5</accession>
<dbReference type="EMBL" id="KN881157">
    <property type="protein sequence ID" value="KIY60917.1"/>
    <property type="molecule type" value="Genomic_DNA"/>
</dbReference>
<protein>
    <submittedName>
        <fullName evidence="1">Uncharacterized protein</fullName>
    </submittedName>
</protein>
<evidence type="ECO:0000313" key="2">
    <source>
        <dbReference type="Proteomes" id="UP000054007"/>
    </source>
</evidence>